<organism evidence="3 4">
    <name type="scientific">Ancylobacter novellus</name>
    <name type="common">Thiobacillus novellus</name>
    <dbReference type="NCBI Taxonomy" id="921"/>
    <lineage>
        <taxon>Bacteria</taxon>
        <taxon>Pseudomonadati</taxon>
        <taxon>Pseudomonadota</taxon>
        <taxon>Alphaproteobacteria</taxon>
        <taxon>Hyphomicrobiales</taxon>
        <taxon>Xanthobacteraceae</taxon>
        <taxon>Ancylobacter</taxon>
    </lineage>
</organism>
<dbReference type="Pfam" id="PF01584">
    <property type="entry name" value="CheW"/>
    <property type="match status" value="1"/>
</dbReference>
<feature type="domain" description="CheW-like" evidence="2">
    <location>
        <begin position="33"/>
        <end position="172"/>
    </location>
</feature>
<evidence type="ECO:0000259" key="2">
    <source>
        <dbReference type="PROSITE" id="PS50851"/>
    </source>
</evidence>
<dbReference type="GO" id="GO:0007165">
    <property type="term" value="P:signal transduction"/>
    <property type="evidence" value="ECO:0007669"/>
    <property type="project" value="InterPro"/>
</dbReference>
<dbReference type="SUPFAM" id="SSF50341">
    <property type="entry name" value="CheW-like"/>
    <property type="match status" value="1"/>
</dbReference>
<dbReference type="InterPro" id="IPR036061">
    <property type="entry name" value="CheW-like_dom_sf"/>
</dbReference>
<dbReference type="Proteomes" id="UP000248887">
    <property type="component" value="Unassembled WGS sequence"/>
</dbReference>
<dbReference type="SMART" id="SM00260">
    <property type="entry name" value="CheW"/>
    <property type="match status" value="1"/>
</dbReference>
<dbReference type="AlphaFoldDB" id="A0A2W5SIT1"/>
<evidence type="ECO:0000313" key="4">
    <source>
        <dbReference type="Proteomes" id="UP000248887"/>
    </source>
</evidence>
<feature type="region of interest" description="Disordered" evidence="1">
    <location>
        <begin position="1"/>
        <end position="23"/>
    </location>
</feature>
<gene>
    <name evidence="3" type="ORF">DI549_20085</name>
</gene>
<dbReference type="EMBL" id="QFQD01000087">
    <property type="protein sequence ID" value="PZQ79483.1"/>
    <property type="molecule type" value="Genomic_DNA"/>
</dbReference>
<comment type="caution">
    <text evidence="3">The sequence shown here is derived from an EMBL/GenBank/DDBJ whole genome shotgun (WGS) entry which is preliminary data.</text>
</comment>
<evidence type="ECO:0000256" key="1">
    <source>
        <dbReference type="SAM" id="MobiDB-lite"/>
    </source>
</evidence>
<proteinExistence type="predicted"/>
<protein>
    <submittedName>
        <fullName evidence="3">Chemotaxis protein CheW</fullName>
    </submittedName>
</protein>
<dbReference type="PROSITE" id="PS50851">
    <property type="entry name" value="CHEW"/>
    <property type="match status" value="1"/>
</dbReference>
<dbReference type="InterPro" id="IPR002545">
    <property type="entry name" value="CheW-lke_dom"/>
</dbReference>
<sequence>MLSSDVSSAARRGPVPSLGRSWSGAARLTDSGCAEVLVFSLREMSFALPASHVVDVMPLAGDRWTRLAKMAEVGTLGASGLPLIRLAARLGFDPSRPEQGALVLFGEDGKVRATLLVDDLPRRVSADVKVMPEVWREEFQPCEDLIGGVARLADGTQAALIDLPIGVVAARPRLPSSCERDSAHLLVRAGRTEMEAVRVAALRGMSRIDGARMLLMLGGEGEALAVDEVVGLAPRGRVERLGGARMLVTDSGRYRLLEPGETIPTAAAASRVLLTAPAGEGRTRLRDLVRSMGHDVSIADDPRAARLVGGRFDILLFDLDAYAGSLIASEPLPGGARRIGFHQPGSIANPAGFDAVVPVDNPVALIAALIAQRPKAA</sequence>
<name>A0A2W5SIT1_ANCNO</name>
<evidence type="ECO:0000313" key="3">
    <source>
        <dbReference type="EMBL" id="PZQ79483.1"/>
    </source>
</evidence>
<reference evidence="3 4" key="1">
    <citation type="submission" date="2017-08" db="EMBL/GenBank/DDBJ databases">
        <title>Infants hospitalized years apart are colonized by the same room-sourced microbial strains.</title>
        <authorList>
            <person name="Brooks B."/>
            <person name="Olm M.R."/>
            <person name="Firek B.A."/>
            <person name="Baker R."/>
            <person name="Thomas B.C."/>
            <person name="Morowitz M.J."/>
            <person name="Banfield J.F."/>
        </authorList>
    </citation>
    <scope>NUCLEOTIDE SEQUENCE [LARGE SCALE GENOMIC DNA]</scope>
    <source>
        <strain evidence="3">S2_005_001_R2_27</strain>
    </source>
</reference>
<dbReference type="GO" id="GO:0006935">
    <property type="term" value="P:chemotaxis"/>
    <property type="evidence" value="ECO:0007669"/>
    <property type="project" value="InterPro"/>
</dbReference>
<accession>A0A2W5SIT1</accession>